<feature type="compositionally biased region" description="Acidic residues" evidence="1">
    <location>
        <begin position="318"/>
        <end position="328"/>
    </location>
</feature>
<comment type="caution">
    <text evidence="2">The sequence shown here is derived from an EMBL/GenBank/DDBJ whole genome shotgun (WGS) entry which is preliminary data.</text>
</comment>
<feature type="region of interest" description="Disordered" evidence="1">
    <location>
        <begin position="204"/>
        <end position="224"/>
    </location>
</feature>
<accession>A0A167PIZ1</accession>
<dbReference type="Proteomes" id="UP000076874">
    <property type="component" value="Unassembled WGS sequence"/>
</dbReference>
<feature type="region of interest" description="Disordered" evidence="1">
    <location>
        <begin position="1"/>
        <end position="23"/>
    </location>
</feature>
<dbReference type="GO" id="GO:0016788">
    <property type="term" value="F:hydrolase activity, acting on ester bonds"/>
    <property type="evidence" value="ECO:0007669"/>
    <property type="project" value="InterPro"/>
</dbReference>
<evidence type="ECO:0000256" key="1">
    <source>
        <dbReference type="SAM" id="MobiDB-lite"/>
    </source>
</evidence>
<reference evidence="2 3" key="1">
    <citation type="journal article" date="2016" name="Genome Biol. Evol.">
        <title>Divergent and convergent evolution of fungal pathogenicity.</title>
        <authorList>
            <person name="Shang Y."/>
            <person name="Xiao G."/>
            <person name="Zheng P."/>
            <person name="Cen K."/>
            <person name="Zhan S."/>
            <person name="Wang C."/>
        </authorList>
    </citation>
    <scope>NUCLEOTIDE SEQUENCE [LARGE SCALE GENOMIC DNA]</scope>
    <source>
        <strain evidence="2 3">RCEF 264</strain>
    </source>
</reference>
<dbReference type="InterPro" id="IPR053044">
    <property type="entry name" value="Metallo-hydrolase/TatD-type"/>
</dbReference>
<keyword evidence="3" id="KW-1185">Reference proteome</keyword>
<feature type="region of interest" description="Disordered" evidence="1">
    <location>
        <begin position="294"/>
        <end position="343"/>
    </location>
</feature>
<gene>
    <name evidence="2" type="ORF">SPI_07715</name>
</gene>
<dbReference type="EMBL" id="AZHD01000016">
    <property type="protein sequence ID" value="OAA56708.1"/>
    <property type="molecule type" value="Genomic_DNA"/>
</dbReference>
<name>A0A167PIZ1_9HYPO</name>
<proteinExistence type="predicted"/>
<dbReference type="InterPro" id="IPR001130">
    <property type="entry name" value="TatD-like"/>
</dbReference>
<dbReference type="Gene3D" id="3.20.20.140">
    <property type="entry name" value="Metal-dependent hydrolases"/>
    <property type="match status" value="1"/>
</dbReference>
<dbReference type="SUPFAM" id="SSF51556">
    <property type="entry name" value="Metallo-dependent hydrolases"/>
    <property type="match status" value="1"/>
</dbReference>
<feature type="compositionally biased region" description="Basic and acidic residues" evidence="1">
    <location>
        <begin position="294"/>
        <end position="309"/>
    </location>
</feature>
<evidence type="ECO:0000313" key="2">
    <source>
        <dbReference type="EMBL" id="OAA56708.1"/>
    </source>
</evidence>
<feature type="compositionally biased region" description="Low complexity" evidence="1">
    <location>
        <begin position="329"/>
        <end position="340"/>
    </location>
</feature>
<dbReference type="Pfam" id="PF01026">
    <property type="entry name" value="TatD_DNase"/>
    <property type="match status" value="1"/>
</dbReference>
<sequence length="462" mass="48820">MCGSGVNGDHPGPTTAPDAEPFPWADIAGAGPLCDAHCHPTDTVASLAGIPAMHAAVLTVMATRAQDQDLVAQLATEQGVQTPFGDGDGDGDSGVNYYGLPASNSSRKVVPAFGWHPWFAHLLYDDDVNANADGRGDSSHHELTSLADKRRHLAAVLHPSPSLSQDDDANDKNSHLTRARLEAHPRALVGEIGLDKAFRVPEAGGATEDQEATETAAETDGGSTVDPALAAAALTPGGREGRLLSPFRVRPAHQVAVLAAQLRLAAALRRPISVHGVQAHGLLYDTLAATWRGQERRMPTRRQRKEDARAATNAADASDSDDDDDNLENELNGNLSNNTTPPTYPPAICLHSYTGPPDVLRQYFAPHVPAAVYVSFSATINGRTDAGRARLAAAVAACPDDRVLVESDLHTAGPQMDAALAEGYRQVCEAKGWPLREGIARIARNYAAFLAAGQTHDTRSEA</sequence>
<dbReference type="PANTHER" id="PTHR47345">
    <property type="entry name" value="CUT9-INTERACTING PROTEIN SCN1"/>
    <property type="match status" value="1"/>
</dbReference>
<organism evidence="2 3">
    <name type="scientific">Niveomyces insectorum RCEF 264</name>
    <dbReference type="NCBI Taxonomy" id="1081102"/>
    <lineage>
        <taxon>Eukaryota</taxon>
        <taxon>Fungi</taxon>
        <taxon>Dikarya</taxon>
        <taxon>Ascomycota</taxon>
        <taxon>Pezizomycotina</taxon>
        <taxon>Sordariomycetes</taxon>
        <taxon>Hypocreomycetidae</taxon>
        <taxon>Hypocreales</taxon>
        <taxon>Cordycipitaceae</taxon>
        <taxon>Niveomyces</taxon>
    </lineage>
</organism>
<evidence type="ECO:0000313" key="3">
    <source>
        <dbReference type="Proteomes" id="UP000076874"/>
    </source>
</evidence>
<dbReference type="AlphaFoldDB" id="A0A167PIZ1"/>
<dbReference type="InterPro" id="IPR032466">
    <property type="entry name" value="Metal_Hydrolase"/>
</dbReference>
<dbReference type="OrthoDB" id="413993at2759"/>
<dbReference type="PANTHER" id="PTHR47345:SF1">
    <property type="entry name" value="CUT9-INTERACTING PROTEIN SCN1"/>
    <property type="match status" value="1"/>
</dbReference>
<protein>
    <submittedName>
        <fullName evidence="2">Cut9 interacting protein</fullName>
    </submittedName>
</protein>